<feature type="compositionally biased region" description="Low complexity" evidence="1">
    <location>
        <begin position="1"/>
        <end position="15"/>
    </location>
</feature>
<dbReference type="EMBL" id="BRXW01000393">
    <property type="protein sequence ID" value="GMH50197.1"/>
    <property type="molecule type" value="Genomic_DNA"/>
</dbReference>
<evidence type="ECO:0000313" key="3">
    <source>
        <dbReference type="Proteomes" id="UP001165122"/>
    </source>
</evidence>
<name>A0A9W6ZF66_9STRA</name>
<feature type="region of interest" description="Disordered" evidence="1">
    <location>
        <begin position="1"/>
        <end position="81"/>
    </location>
</feature>
<dbReference type="AlphaFoldDB" id="A0A9W6ZF66"/>
<sequence length="125" mass="13167">MSTGQQKAKAQSKAAQQERESAAAAKKQARKDQVWNQGANVKAAEKSSTEKQKAEEKAKAQAEKNAIIAAEGSSNLGTGGGGPIIKRCKDCKQMYNANSKKGCQNCVDLLFGGGVKPKKGRGSKK</sequence>
<dbReference type="Proteomes" id="UP001165122">
    <property type="component" value="Unassembled WGS sequence"/>
</dbReference>
<feature type="compositionally biased region" description="Basic and acidic residues" evidence="1">
    <location>
        <begin position="43"/>
        <end position="62"/>
    </location>
</feature>
<evidence type="ECO:0000256" key="1">
    <source>
        <dbReference type="SAM" id="MobiDB-lite"/>
    </source>
</evidence>
<protein>
    <submittedName>
        <fullName evidence="2">Uncharacterized protein</fullName>
    </submittedName>
</protein>
<accession>A0A9W6ZF66</accession>
<proteinExistence type="predicted"/>
<organism evidence="2 3">
    <name type="scientific">Triparma laevis f. longispina</name>
    <dbReference type="NCBI Taxonomy" id="1714387"/>
    <lineage>
        <taxon>Eukaryota</taxon>
        <taxon>Sar</taxon>
        <taxon>Stramenopiles</taxon>
        <taxon>Ochrophyta</taxon>
        <taxon>Bolidophyceae</taxon>
        <taxon>Parmales</taxon>
        <taxon>Triparmaceae</taxon>
        <taxon>Triparma</taxon>
    </lineage>
</organism>
<evidence type="ECO:0000313" key="2">
    <source>
        <dbReference type="EMBL" id="GMH50197.1"/>
    </source>
</evidence>
<dbReference type="OrthoDB" id="10527196at2759"/>
<reference evidence="3" key="1">
    <citation type="journal article" date="2023" name="Commun. Biol.">
        <title>Genome analysis of Parmales, the sister group of diatoms, reveals the evolutionary specialization of diatoms from phago-mixotrophs to photoautotrophs.</title>
        <authorList>
            <person name="Ban H."/>
            <person name="Sato S."/>
            <person name="Yoshikawa S."/>
            <person name="Yamada K."/>
            <person name="Nakamura Y."/>
            <person name="Ichinomiya M."/>
            <person name="Sato N."/>
            <person name="Blanc-Mathieu R."/>
            <person name="Endo H."/>
            <person name="Kuwata A."/>
            <person name="Ogata H."/>
        </authorList>
    </citation>
    <scope>NUCLEOTIDE SEQUENCE [LARGE SCALE GENOMIC DNA]</scope>
    <source>
        <strain evidence="3">NIES 3700</strain>
    </source>
</reference>
<comment type="caution">
    <text evidence="2">The sequence shown here is derived from an EMBL/GenBank/DDBJ whole genome shotgun (WGS) entry which is preliminary data.</text>
</comment>
<keyword evidence="3" id="KW-1185">Reference proteome</keyword>
<gene>
    <name evidence="2" type="ORF">TrLO_g9430</name>
</gene>